<accession>A0A2R5GBE2</accession>
<keyword evidence="5" id="KW-1185">Reference proteome</keyword>
<proteinExistence type="predicted"/>
<dbReference type="Gene3D" id="1.10.238.10">
    <property type="entry name" value="EF-hand"/>
    <property type="match status" value="1"/>
</dbReference>
<dbReference type="CDD" id="cd00051">
    <property type="entry name" value="EFh"/>
    <property type="match status" value="1"/>
</dbReference>
<dbReference type="PROSITE" id="PS50222">
    <property type="entry name" value="EF_HAND_2"/>
    <property type="match status" value="1"/>
</dbReference>
<dbReference type="AlphaFoldDB" id="A0A2R5GBE2"/>
<evidence type="ECO:0000256" key="2">
    <source>
        <dbReference type="ARBA" id="ARBA00022737"/>
    </source>
</evidence>
<dbReference type="EMBL" id="BEYU01000040">
    <property type="protein sequence ID" value="GBG28300.1"/>
    <property type="molecule type" value="Genomic_DNA"/>
</dbReference>
<dbReference type="GO" id="GO:0005509">
    <property type="term" value="F:calcium ion binding"/>
    <property type="evidence" value="ECO:0007669"/>
    <property type="project" value="InterPro"/>
</dbReference>
<organism evidence="4 5">
    <name type="scientific">Hondaea fermentalgiana</name>
    <dbReference type="NCBI Taxonomy" id="2315210"/>
    <lineage>
        <taxon>Eukaryota</taxon>
        <taxon>Sar</taxon>
        <taxon>Stramenopiles</taxon>
        <taxon>Bigyra</taxon>
        <taxon>Labyrinthulomycetes</taxon>
        <taxon>Thraustochytrida</taxon>
        <taxon>Thraustochytriidae</taxon>
        <taxon>Hondaea</taxon>
    </lineage>
</organism>
<evidence type="ECO:0000256" key="1">
    <source>
        <dbReference type="ARBA" id="ARBA00022723"/>
    </source>
</evidence>
<dbReference type="OrthoDB" id="191686at2759"/>
<comment type="caution">
    <text evidence="4">The sequence shown here is derived from an EMBL/GenBank/DDBJ whole genome shotgun (WGS) entry which is preliminary data.</text>
</comment>
<dbReference type="InterPro" id="IPR011992">
    <property type="entry name" value="EF-hand-dom_pair"/>
</dbReference>
<dbReference type="InParanoid" id="A0A2R5GBE2"/>
<dbReference type="PANTHER" id="PTHR45942">
    <property type="entry name" value="PROTEIN PHOSPATASE 3 REGULATORY SUBUNIT B ALPHA ISOFORM TYPE 1"/>
    <property type="match status" value="1"/>
</dbReference>
<reference evidence="4 5" key="1">
    <citation type="submission" date="2017-12" db="EMBL/GenBank/DDBJ databases">
        <title>Sequencing, de novo assembly and annotation of complete genome of a new Thraustochytrid species, strain FCC1311.</title>
        <authorList>
            <person name="Sedici K."/>
            <person name="Godart F."/>
            <person name="Aiese Cigliano R."/>
            <person name="Sanseverino W."/>
            <person name="Barakat M."/>
            <person name="Ortet P."/>
            <person name="Marechal E."/>
            <person name="Cagnac O."/>
            <person name="Amato A."/>
        </authorList>
    </citation>
    <scope>NUCLEOTIDE SEQUENCE [LARGE SCALE GENOMIC DNA]</scope>
</reference>
<keyword evidence="1" id="KW-0479">Metal-binding</keyword>
<dbReference type="SMART" id="SM00054">
    <property type="entry name" value="EFh"/>
    <property type="match status" value="3"/>
</dbReference>
<evidence type="ECO:0000313" key="5">
    <source>
        <dbReference type="Proteomes" id="UP000241890"/>
    </source>
</evidence>
<dbReference type="SUPFAM" id="SSF47473">
    <property type="entry name" value="EF-hand"/>
    <property type="match status" value="1"/>
</dbReference>
<gene>
    <name evidence="4" type="ORF">FCC1311_045232</name>
</gene>
<protein>
    <submittedName>
        <fullName evidence="4">Calcineurin subunit B type 1</fullName>
    </submittedName>
</protein>
<name>A0A2R5GBE2_9STRA</name>
<feature type="domain" description="EF-hand" evidence="3">
    <location>
        <begin position="76"/>
        <end position="111"/>
    </location>
</feature>
<keyword evidence="2" id="KW-0677">Repeat</keyword>
<evidence type="ECO:0000259" key="3">
    <source>
        <dbReference type="PROSITE" id="PS50222"/>
    </source>
</evidence>
<sequence length="669" mass="76253">MTLKQFYLLKVENGLMETLDKIQREFSPFFLRSATKKEKKRDGNMGLRLFELFVTIDDDGSGEIALQEFYQYFGIVESKFVERLFAEFDLDGSEHLSFEEFIVGVWNFCTLNLTRLCKYSMDIFDIDGRQTIDKYQCDALIRMKIETRLQKALEMDLGAFTAFAAAHPALLKPVLDVQAVLRARILGAQFWEERTQLRTDTFGELEPTDSILVSKRRAQLTSRATFRINASGTSSRVVPELATPQMNPKPAIANDAGLPSGIGTTTSSADIFSGLLSRSTSSTQRNSLKGSTIPVQPAGVDALGELFSEDSSQENIYVFDIEQNEVHEAAQKCFRKVQRCKKAFLETVEAYEHNSIEIFATQSPEQVQENESLARFAAKAKHRFQLAVNELEVLGKKCIDAAEKQLYAQALSVVEEDARYFFRTKEGREHLRIVGGEHALREERAATRFGQITKKARMAGEKKARNEYIARRAREQNDIIADIVRDRNETHVANIKQLYKDHKLFTVAQDELVTQWQWQKILDQESKQFYFHCPGLQVTVWTEPYLLNSEGWCEDPSCENDALLRCASCHAEYCADCDMILHSCGPQRNHNRRAQIPPEEVEWRIRLRKLPTDVQKIVTRETCHDMVELTRRQLQEQSRVDAELFGGSESMEASFSGAGLLPASLTNPR</sequence>
<dbReference type="InterPro" id="IPR002048">
    <property type="entry name" value="EF_hand_dom"/>
</dbReference>
<evidence type="ECO:0000313" key="4">
    <source>
        <dbReference type="EMBL" id="GBG28300.1"/>
    </source>
</evidence>
<dbReference type="Proteomes" id="UP000241890">
    <property type="component" value="Unassembled WGS sequence"/>
</dbReference>